<evidence type="ECO:0000313" key="2">
    <source>
        <dbReference type="EMBL" id="TXJ45313.1"/>
    </source>
</evidence>
<evidence type="ECO:0000256" key="1">
    <source>
        <dbReference type="SAM" id="Phobius"/>
    </source>
</evidence>
<name>A0A5C8F686_9SPIR</name>
<accession>A0A5C8F686</accession>
<sequence length="108" mass="12746">MSPKIKKNLENSIENKKETFVDYDNESEKQLLREQKTFHWIKITATIIFSILLIVIFGIYTLHFLIPEEKRWLSMEDLERIKSIAVAVASGVFSSITTSYFFNNRNRK</sequence>
<dbReference type="Proteomes" id="UP000324574">
    <property type="component" value="Unassembled WGS sequence"/>
</dbReference>
<dbReference type="RefSeq" id="WP_147525964.1">
    <property type="nucleotide sequence ID" value="NZ_SAYG01000006.1"/>
</dbReference>
<feature type="transmembrane region" description="Helical" evidence="1">
    <location>
        <begin position="83"/>
        <end position="102"/>
    </location>
</feature>
<gene>
    <name evidence="2" type="ORF">EPJ70_02700</name>
</gene>
<keyword evidence="1" id="KW-0472">Membrane</keyword>
<evidence type="ECO:0000313" key="3">
    <source>
        <dbReference type="Proteomes" id="UP000324574"/>
    </source>
</evidence>
<comment type="caution">
    <text evidence="2">The sequence shown here is derived from an EMBL/GenBank/DDBJ whole genome shotgun (WGS) entry which is preliminary data.</text>
</comment>
<dbReference type="AlphaFoldDB" id="A0A5C8F686"/>
<dbReference type="EMBL" id="SAYG01000006">
    <property type="protein sequence ID" value="TXJ45313.1"/>
    <property type="molecule type" value="Genomic_DNA"/>
</dbReference>
<reference evidence="2 3" key="1">
    <citation type="journal article" date="1992" name="Lakartidningen">
        <title>[Penicillin V and not amoxicillin is the first choice preparation in acute otitis].</title>
        <authorList>
            <person name="Kamme C."/>
            <person name="Lundgren K."/>
            <person name="Prellner K."/>
        </authorList>
    </citation>
    <scope>NUCLEOTIDE SEQUENCE [LARGE SCALE GENOMIC DNA]</scope>
    <source>
        <strain evidence="2 3">PC3714II</strain>
    </source>
</reference>
<organism evidence="2 3">
    <name type="scientific">Brachyspira aalborgi</name>
    <dbReference type="NCBI Taxonomy" id="29522"/>
    <lineage>
        <taxon>Bacteria</taxon>
        <taxon>Pseudomonadati</taxon>
        <taxon>Spirochaetota</taxon>
        <taxon>Spirochaetia</taxon>
        <taxon>Brachyspirales</taxon>
        <taxon>Brachyspiraceae</taxon>
        <taxon>Brachyspira</taxon>
    </lineage>
</organism>
<protein>
    <submittedName>
        <fullName evidence="2">Uncharacterized protein</fullName>
    </submittedName>
</protein>
<keyword evidence="1" id="KW-0812">Transmembrane</keyword>
<proteinExistence type="predicted"/>
<keyword evidence="1" id="KW-1133">Transmembrane helix</keyword>
<feature type="transmembrane region" description="Helical" evidence="1">
    <location>
        <begin position="40"/>
        <end position="63"/>
    </location>
</feature>